<organism evidence="4 5">
    <name type="scientific">Serendipita indica (strain DSM 11827)</name>
    <name type="common">Root endophyte fungus</name>
    <name type="synonym">Piriformospora indica</name>
    <dbReference type="NCBI Taxonomy" id="1109443"/>
    <lineage>
        <taxon>Eukaryota</taxon>
        <taxon>Fungi</taxon>
        <taxon>Dikarya</taxon>
        <taxon>Basidiomycota</taxon>
        <taxon>Agaricomycotina</taxon>
        <taxon>Agaricomycetes</taxon>
        <taxon>Sebacinales</taxon>
        <taxon>Serendipitaceae</taxon>
        <taxon>Serendipita</taxon>
    </lineage>
</organism>
<keyword evidence="3" id="KW-0732">Signal</keyword>
<dbReference type="eggNOG" id="ENOG502RSED">
    <property type="taxonomic scope" value="Eukaryota"/>
</dbReference>
<feature type="compositionally biased region" description="Polar residues" evidence="1">
    <location>
        <begin position="156"/>
        <end position="167"/>
    </location>
</feature>
<evidence type="ECO:0000256" key="1">
    <source>
        <dbReference type="SAM" id="MobiDB-lite"/>
    </source>
</evidence>
<evidence type="ECO:0000256" key="2">
    <source>
        <dbReference type="SAM" id="Phobius"/>
    </source>
</evidence>
<feature type="transmembrane region" description="Helical" evidence="2">
    <location>
        <begin position="243"/>
        <end position="263"/>
    </location>
</feature>
<evidence type="ECO:0000256" key="3">
    <source>
        <dbReference type="SAM" id="SignalP"/>
    </source>
</evidence>
<dbReference type="OrthoDB" id="3365917at2759"/>
<protein>
    <submittedName>
        <fullName evidence="4">Uncharacterized protein</fullName>
    </submittedName>
</protein>
<name>G4TKK0_SERID</name>
<feature type="chain" id="PRO_5003469192" evidence="3">
    <location>
        <begin position="20"/>
        <end position="264"/>
    </location>
</feature>
<feature type="signal peptide" evidence="3">
    <location>
        <begin position="1"/>
        <end position="19"/>
    </location>
</feature>
<dbReference type="EMBL" id="CAFZ01000137">
    <property type="protein sequence ID" value="CCA71843.1"/>
    <property type="molecule type" value="Genomic_DNA"/>
</dbReference>
<feature type="region of interest" description="Disordered" evidence="1">
    <location>
        <begin position="139"/>
        <end position="168"/>
    </location>
</feature>
<comment type="caution">
    <text evidence="4">The sequence shown here is derived from an EMBL/GenBank/DDBJ whole genome shotgun (WGS) entry which is preliminary data.</text>
</comment>
<keyword evidence="2" id="KW-0812">Transmembrane</keyword>
<keyword evidence="2" id="KW-0472">Membrane</keyword>
<evidence type="ECO:0000313" key="5">
    <source>
        <dbReference type="Proteomes" id="UP000007148"/>
    </source>
</evidence>
<dbReference type="Proteomes" id="UP000007148">
    <property type="component" value="Unassembled WGS sequence"/>
</dbReference>
<evidence type="ECO:0000313" key="4">
    <source>
        <dbReference type="EMBL" id="CCA71843.1"/>
    </source>
</evidence>
<accession>G4TKK0</accession>
<sequence>MSPILVLVLVLVLIEPIVTKGNGLSKSQLSAIKNVRFRISYTTSTMDTVSVSAWGGGGSSRRTIPSNAAAGPFAGREYGGGDRYTMYGTRAYGSGYPYGADNTTSVAGSPFRIESGPSHGGKVISAAKSPMGVVKLAPGTSHWNGPQPLRRFDPTLPSNHSSSSQPRPENAIQYYRANSFALTYAGYNNTFALDSSNPSTSQSLADSSPLPSQIANSGLLKCINDTIGNALPIADSPDVGKRLSVAAIVGIVIGCGVGVSFFLG</sequence>
<reference evidence="4 5" key="1">
    <citation type="journal article" date="2011" name="PLoS Pathog.">
        <title>Endophytic Life Strategies Decoded by Genome and Transcriptome Analyses of the Mutualistic Root Symbiont Piriformospora indica.</title>
        <authorList>
            <person name="Zuccaro A."/>
            <person name="Lahrmann U."/>
            <person name="Guldener U."/>
            <person name="Langen G."/>
            <person name="Pfiffi S."/>
            <person name="Biedenkopf D."/>
            <person name="Wong P."/>
            <person name="Samans B."/>
            <person name="Grimm C."/>
            <person name="Basiewicz M."/>
            <person name="Murat C."/>
            <person name="Martin F."/>
            <person name="Kogel K.H."/>
        </authorList>
    </citation>
    <scope>NUCLEOTIDE SEQUENCE [LARGE SCALE GENOMIC DNA]</scope>
    <source>
        <strain evidence="4 5">DSM 11827</strain>
    </source>
</reference>
<proteinExistence type="predicted"/>
<dbReference type="HOGENOM" id="CLU_057147_0_1_1"/>
<dbReference type="InParanoid" id="G4TKK0"/>
<gene>
    <name evidence="4" type="ORF">PIIN_05778</name>
</gene>
<dbReference type="AlphaFoldDB" id="G4TKK0"/>
<keyword evidence="5" id="KW-1185">Reference proteome</keyword>
<keyword evidence="2" id="KW-1133">Transmembrane helix</keyword>